<evidence type="ECO:0000256" key="2">
    <source>
        <dbReference type="ARBA" id="ARBA00022840"/>
    </source>
</evidence>
<keyword evidence="5" id="KW-1185">Reference proteome</keyword>
<evidence type="ECO:0000313" key="5">
    <source>
        <dbReference type="Proteomes" id="UP001378960"/>
    </source>
</evidence>
<name>A0AAV5R1M2_PICKL</name>
<dbReference type="Proteomes" id="UP001378960">
    <property type="component" value="Unassembled WGS sequence"/>
</dbReference>
<dbReference type="GO" id="GO:0004140">
    <property type="term" value="F:dephospho-CoA kinase activity"/>
    <property type="evidence" value="ECO:0007669"/>
    <property type="project" value="InterPro"/>
</dbReference>
<dbReference type="InterPro" id="IPR027417">
    <property type="entry name" value="P-loop_NTPase"/>
</dbReference>
<proteinExistence type="inferred from homology"/>
<dbReference type="HAMAP" id="MF_00376">
    <property type="entry name" value="Dephospho_CoA_kinase"/>
    <property type="match status" value="1"/>
</dbReference>
<dbReference type="EMBL" id="BTGB01000002">
    <property type="protein sequence ID" value="GMM45391.1"/>
    <property type="molecule type" value="Genomic_DNA"/>
</dbReference>
<dbReference type="InterPro" id="IPR001977">
    <property type="entry name" value="Depp_CoAkinase"/>
</dbReference>
<keyword evidence="1" id="KW-0547">Nucleotide-binding</keyword>
<dbReference type="PANTHER" id="PTHR10695">
    <property type="entry name" value="DEPHOSPHO-COA KINASE-RELATED"/>
    <property type="match status" value="1"/>
</dbReference>
<evidence type="ECO:0000256" key="3">
    <source>
        <dbReference type="SAM" id="Phobius"/>
    </source>
</evidence>
<comment type="caution">
    <text evidence="4">The sequence shown here is derived from an EMBL/GenBank/DDBJ whole genome shotgun (WGS) entry which is preliminary data.</text>
</comment>
<gene>
    <name evidence="4" type="ORF">DAPK24_019660</name>
</gene>
<reference evidence="4 5" key="1">
    <citation type="journal article" date="2023" name="Elife">
        <title>Identification of key yeast species and microbe-microbe interactions impacting larval growth of Drosophila in the wild.</title>
        <authorList>
            <person name="Mure A."/>
            <person name="Sugiura Y."/>
            <person name="Maeda R."/>
            <person name="Honda K."/>
            <person name="Sakurai N."/>
            <person name="Takahashi Y."/>
            <person name="Watada M."/>
            <person name="Katoh T."/>
            <person name="Gotoh A."/>
            <person name="Gotoh Y."/>
            <person name="Taniguchi I."/>
            <person name="Nakamura K."/>
            <person name="Hayashi T."/>
            <person name="Katayama T."/>
            <person name="Uemura T."/>
            <person name="Hattori Y."/>
        </authorList>
    </citation>
    <scope>NUCLEOTIDE SEQUENCE [LARGE SCALE GENOMIC DNA]</scope>
    <source>
        <strain evidence="4 5">PK-24</strain>
    </source>
</reference>
<keyword evidence="4" id="KW-0808">Transferase</keyword>
<protein>
    <submittedName>
        <fullName evidence="4">Dephospho-CoA kinase</fullName>
    </submittedName>
</protein>
<dbReference type="Gene3D" id="3.40.50.300">
    <property type="entry name" value="P-loop containing nucleotide triphosphate hydrolases"/>
    <property type="match status" value="1"/>
</dbReference>
<evidence type="ECO:0000256" key="1">
    <source>
        <dbReference type="ARBA" id="ARBA00022741"/>
    </source>
</evidence>
<keyword evidence="3" id="KW-0812">Transmembrane</keyword>
<sequence>MLILGLTGGIATGKSSVSKIFEEKYKLPIIDADKIAREVVEPGNKAYDQIIKHFNPLIDNLVNDDKSLNRGALGSYVFSHRDELKVLNSISHPAIRRRILYLIWKEYINGSSVVILDIPLLFESGMDWLCSRVLTISCNSQNQLERLLKRNKELTEDEAINRINSQMKIIDKVKKSDYFIDNDSSFEELENNVEKFVKLNLPAIKVTNNNNNYSYMINSWWNYFQAIFPPFAILGIFNATIRKSILKLKLRLTKTSLE</sequence>
<keyword evidence="3" id="KW-0472">Membrane</keyword>
<feature type="transmembrane region" description="Helical" evidence="3">
    <location>
        <begin position="220"/>
        <end position="241"/>
    </location>
</feature>
<accession>A0AAV5R1M2</accession>
<dbReference type="SUPFAM" id="SSF52540">
    <property type="entry name" value="P-loop containing nucleoside triphosphate hydrolases"/>
    <property type="match status" value="1"/>
</dbReference>
<keyword evidence="4" id="KW-0418">Kinase</keyword>
<evidence type="ECO:0000313" key="4">
    <source>
        <dbReference type="EMBL" id="GMM45391.1"/>
    </source>
</evidence>
<organism evidence="4 5">
    <name type="scientific">Pichia kluyveri</name>
    <name type="common">Yeast</name>
    <dbReference type="NCBI Taxonomy" id="36015"/>
    <lineage>
        <taxon>Eukaryota</taxon>
        <taxon>Fungi</taxon>
        <taxon>Dikarya</taxon>
        <taxon>Ascomycota</taxon>
        <taxon>Saccharomycotina</taxon>
        <taxon>Pichiomycetes</taxon>
        <taxon>Pichiales</taxon>
        <taxon>Pichiaceae</taxon>
        <taxon>Pichia</taxon>
    </lineage>
</organism>
<dbReference type="PANTHER" id="PTHR10695:SF46">
    <property type="entry name" value="BIFUNCTIONAL COENZYME A SYNTHASE-RELATED"/>
    <property type="match status" value="1"/>
</dbReference>
<dbReference type="GO" id="GO:0005524">
    <property type="term" value="F:ATP binding"/>
    <property type="evidence" value="ECO:0007669"/>
    <property type="project" value="UniProtKB-KW"/>
</dbReference>
<dbReference type="GO" id="GO:0015937">
    <property type="term" value="P:coenzyme A biosynthetic process"/>
    <property type="evidence" value="ECO:0007669"/>
    <property type="project" value="InterPro"/>
</dbReference>
<dbReference type="AlphaFoldDB" id="A0AAV5R1M2"/>
<keyword evidence="2" id="KW-0067">ATP-binding</keyword>
<dbReference type="Pfam" id="PF01121">
    <property type="entry name" value="CoaE"/>
    <property type="match status" value="1"/>
</dbReference>
<dbReference type="CDD" id="cd02022">
    <property type="entry name" value="DPCK"/>
    <property type="match status" value="1"/>
</dbReference>
<dbReference type="PROSITE" id="PS51219">
    <property type="entry name" value="DPCK"/>
    <property type="match status" value="1"/>
</dbReference>
<keyword evidence="3" id="KW-1133">Transmembrane helix</keyword>
<dbReference type="NCBIfam" id="TIGR00152">
    <property type="entry name" value="dephospho-CoA kinase"/>
    <property type="match status" value="1"/>
</dbReference>